<feature type="transmembrane region" description="Helical" evidence="2">
    <location>
        <begin position="6"/>
        <end position="33"/>
    </location>
</feature>
<dbReference type="GO" id="GO:0015385">
    <property type="term" value="F:sodium:proton antiporter activity"/>
    <property type="evidence" value="ECO:0007669"/>
    <property type="project" value="TreeGrafter"/>
</dbReference>
<accession>A0A9W6IJY2</accession>
<feature type="region of interest" description="Disordered" evidence="1">
    <location>
        <begin position="102"/>
        <end position="124"/>
    </location>
</feature>
<proteinExistence type="predicted"/>
<reference evidence="3" key="1">
    <citation type="journal article" date="2014" name="Int. J. Syst. Evol. Microbiol.">
        <title>Complete genome sequence of Corynebacterium casei LMG S-19264T (=DSM 44701T), isolated from a smear-ripened cheese.</title>
        <authorList>
            <consortium name="US DOE Joint Genome Institute (JGI-PGF)"/>
            <person name="Walter F."/>
            <person name="Albersmeier A."/>
            <person name="Kalinowski J."/>
            <person name="Ruckert C."/>
        </authorList>
    </citation>
    <scope>NUCLEOTIDE SEQUENCE</scope>
    <source>
        <strain evidence="3">VKM B-1513</strain>
    </source>
</reference>
<feature type="transmembrane region" description="Helical" evidence="2">
    <location>
        <begin position="75"/>
        <end position="96"/>
    </location>
</feature>
<keyword evidence="4" id="KW-1185">Reference proteome</keyword>
<evidence type="ECO:0008006" key="5">
    <source>
        <dbReference type="Google" id="ProtNLM"/>
    </source>
</evidence>
<evidence type="ECO:0000313" key="4">
    <source>
        <dbReference type="Proteomes" id="UP001143486"/>
    </source>
</evidence>
<dbReference type="NCBIfam" id="TIGR01300">
    <property type="entry name" value="CPA3_mnhG_phaG"/>
    <property type="match status" value="1"/>
</dbReference>
<protein>
    <recommendedName>
        <fullName evidence="5">Multisubunit sodium/proton antiporter, MrpG subunit</fullName>
    </recommendedName>
</protein>
<dbReference type="InterPro" id="IPR005133">
    <property type="entry name" value="PhaG_MnhG_YufB"/>
</dbReference>
<organism evidence="3 4">
    <name type="scientific">Maricaulis virginensis</name>
    <dbReference type="NCBI Taxonomy" id="144022"/>
    <lineage>
        <taxon>Bacteria</taxon>
        <taxon>Pseudomonadati</taxon>
        <taxon>Pseudomonadota</taxon>
        <taxon>Alphaproteobacteria</taxon>
        <taxon>Maricaulales</taxon>
        <taxon>Maricaulaceae</taxon>
        <taxon>Maricaulis</taxon>
    </lineage>
</organism>
<keyword evidence="2" id="KW-0812">Transmembrane</keyword>
<dbReference type="PANTHER" id="PTHR34703:SF1">
    <property type="entry name" value="ANTIPORTER SUBUNIT MNHG2-RELATED"/>
    <property type="match status" value="1"/>
</dbReference>
<sequence>MSWAEILQYALFAGSVAAMTTGLVFVLAGATGVMRLPDFYTRMHAAGVTDTLGAELIILGLILQAHDWQTVAKLLLVGLLLFLTSPTATHAIANAAHRAGHKPRLSRFHPAHPAEAGKVSGEGR</sequence>
<evidence type="ECO:0000313" key="3">
    <source>
        <dbReference type="EMBL" id="GLK50664.1"/>
    </source>
</evidence>
<name>A0A9W6IJY2_9PROT</name>
<dbReference type="PANTHER" id="PTHR34703">
    <property type="entry name" value="ANTIPORTER SUBUNIT MNHG2-RELATED"/>
    <property type="match status" value="1"/>
</dbReference>
<dbReference type="RefSeq" id="WP_271185063.1">
    <property type="nucleotide sequence ID" value="NZ_BSFE01000001.1"/>
</dbReference>
<dbReference type="AlphaFoldDB" id="A0A9W6IJY2"/>
<gene>
    <name evidence="3" type="ORF">GCM10017621_01720</name>
</gene>
<dbReference type="EMBL" id="BSFE01000001">
    <property type="protein sequence ID" value="GLK50664.1"/>
    <property type="molecule type" value="Genomic_DNA"/>
</dbReference>
<keyword evidence="2" id="KW-1133">Transmembrane helix</keyword>
<dbReference type="Pfam" id="PF03334">
    <property type="entry name" value="PhaG_MnhG_YufB"/>
    <property type="match status" value="1"/>
</dbReference>
<evidence type="ECO:0000256" key="2">
    <source>
        <dbReference type="SAM" id="Phobius"/>
    </source>
</evidence>
<evidence type="ECO:0000256" key="1">
    <source>
        <dbReference type="SAM" id="MobiDB-lite"/>
    </source>
</evidence>
<dbReference type="Proteomes" id="UP001143486">
    <property type="component" value="Unassembled WGS sequence"/>
</dbReference>
<comment type="caution">
    <text evidence="3">The sequence shown here is derived from an EMBL/GenBank/DDBJ whole genome shotgun (WGS) entry which is preliminary data.</text>
</comment>
<keyword evidence="2" id="KW-0472">Membrane</keyword>
<feature type="transmembrane region" description="Helical" evidence="2">
    <location>
        <begin position="45"/>
        <end position="63"/>
    </location>
</feature>
<reference evidence="3" key="2">
    <citation type="submission" date="2023-01" db="EMBL/GenBank/DDBJ databases">
        <authorList>
            <person name="Sun Q."/>
            <person name="Evtushenko L."/>
        </authorList>
    </citation>
    <scope>NUCLEOTIDE SEQUENCE</scope>
    <source>
        <strain evidence="3">VKM B-1513</strain>
    </source>
</reference>